<keyword evidence="3" id="KW-1185">Reference proteome</keyword>
<dbReference type="PANTHER" id="PTHR38467:SF1">
    <property type="entry name" value="CONJUGATIVE TRANSFER: ASSEMBLY"/>
    <property type="match status" value="1"/>
</dbReference>
<dbReference type="Gene3D" id="1.10.8.730">
    <property type="match status" value="1"/>
</dbReference>
<reference evidence="2 3" key="1">
    <citation type="journal article" date="2019" name="bioRxiv">
        <title>Bacteria contribute to plant secondary compound degradation in a generalist herbivore system.</title>
        <authorList>
            <person name="Francoeur C.B."/>
            <person name="Khadempour L."/>
            <person name="Moreira-Soto R.D."/>
            <person name="Gotting K."/>
            <person name="Book A.J."/>
            <person name="Pinto-Tomas A.A."/>
            <person name="Keefover-Ring K."/>
            <person name="Currie C.R."/>
        </authorList>
    </citation>
    <scope>NUCLEOTIDE SEQUENCE [LARGE SCALE GENOMIC DNA]</scope>
    <source>
        <strain evidence="2">Acro-835</strain>
    </source>
</reference>
<evidence type="ECO:0000313" key="3">
    <source>
        <dbReference type="Proteomes" id="UP001515683"/>
    </source>
</evidence>
<dbReference type="InterPro" id="IPR043964">
    <property type="entry name" value="P-loop_TraG"/>
</dbReference>
<dbReference type="PANTHER" id="PTHR38467">
    <property type="match status" value="1"/>
</dbReference>
<dbReference type="Gene3D" id="3.40.50.300">
    <property type="entry name" value="P-loop containing nucleotide triphosphate hydrolases"/>
    <property type="match status" value="1"/>
</dbReference>
<comment type="caution">
    <text evidence="2">The sequence shown here is derived from an EMBL/GenBank/DDBJ whole genome shotgun (WGS) entry which is preliminary data.</text>
</comment>
<dbReference type="RefSeq" id="WP_167017590.1">
    <property type="nucleotide sequence ID" value="NZ_VWXF01000011.1"/>
</dbReference>
<dbReference type="EMBL" id="VWXF01000011">
    <property type="protein sequence ID" value="NIF23917.1"/>
    <property type="molecule type" value="Genomic_DNA"/>
</dbReference>
<dbReference type="SUPFAM" id="SSF52540">
    <property type="entry name" value="P-loop containing nucleoside triphosphate hydrolases"/>
    <property type="match status" value="1"/>
</dbReference>
<dbReference type="NCBIfam" id="TIGR02746">
    <property type="entry name" value="TraC-F-type"/>
    <property type="match status" value="1"/>
</dbReference>
<proteinExistence type="predicted"/>
<accession>A0ABX0REX9</accession>
<organism evidence="2 3">
    <name type="scientific">Candidatus Pantoea multigeneris</name>
    <dbReference type="NCBI Taxonomy" id="2608357"/>
    <lineage>
        <taxon>Bacteria</taxon>
        <taxon>Pseudomonadati</taxon>
        <taxon>Pseudomonadota</taxon>
        <taxon>Gammaproteobacteria</taxon>
        <taxon>Enterobacterales</taxon>
        <taxon>Erwiniaceae</taxon>
        <taxon>Pantoea</taxon>
    </lineage>
</organism>
<dbReference type="InterPro" id="IPR014117">
    <property type="entry name" value="TraC-F-type"/>
</dbReference>
<evidence type="ECO:0000259" key="1">
    <source>
        <dbReference type="Pfam" id="PF19044"/>
    </source>
</evidence>
<evidence type="ECO:0000313" key="2">
    <source>
        <dbReference type="EMBL" id="NIF23917.1"/>
    </source>
</evidence>
<dbReference type="Proteomes" id="UP001515683">
    <property type="component" value="Unassembled WGS sequence"/>
</dbReference>
<sequence length="868" mass="98894">MKFPKGFKWDPLNVVETMAGILGERDTTAKTREMLQQMDYPNIRDLMPFQDYDSDNQLWVNSNSLGFVIESQPLIGANEKLAESLESVVRDSVPRELPLQVMLVSSRAIKHQVTDGLKNFAWKGHRADECNDITERFYLNGTRTTFNNGLDHPLTLRDYRLFFIWSLPVKNPTETEFIRVRDVRRNLLNALNAADIWSAVVGIENFNGVLREFFNHDAGRLDDYHTPYDPSADLRTQFVDRTTSWLVKPSHIRIEGTDRHERPFSTRMVNLNLDRNPQEHYLWQNGNIIQDLTSPTNGIPCPFIFTMVLVTEEQVKSQGEANTRFLALDSRVNTSYAKYIPSTKRQHAEWKEAREELLANRTSLTSYFLGVTLFCPDDDDETSRITEKTRNAFAAQGMQFIRADFMQLRNVMATIPFRMMEKKLFADCKKTGAIQRAETFHAVNLAPVIGDNKLCRSGILIPSYRNQVAFIDVFDESLPNTNFNFFMSGTSGAGKSVLSNSIARSVLETGGTVAVQDIGDSYKAACSSLGGTYINGESLRFNPFANVTNITLSAERIRDQLCILASPNGLLDEVHESLILEAITESWPTHQQDMRIDHVVAYLKKRQADIGKEFSPQIAGRIDEITTLLNKYCINGIYGQFFNSSEPTLKNDLQFVVTELGDLRKQSDLLSAVLFTIMIWNENMMYTTPRSMRKMNIIDEGWKLLGGSSTKIKNFIEEGYRTARRHNGSYGTVTQAIRDKNLSTAALAAYDNSSFKFTCMQDAKSFSTFEKEEPHAFNELEWMMIRKFPPAKKARYSSFLLSVGEYSSFHRLLLDPLSDGLFSSKGEDFTFREKRLKEGADIKDILFEMTENDPHKRSIITDLRGMAL</sequence>
<dbReference type="InterPro" id="IPR025955">
    <property type="entry name" value="TraC/Conjuga_ATPase"/>
</dbReference>
<dbReference type="Pfam" id="PF19044">
    <property type="entry name" value="P-loop_TraG"/>
    <property type="match status" value="1"/>
</dbReference>
<dbReference type="InterPro" id="IPR053155">
    <property type="entry name" value="F-pilin_assembly_TraC"/>
</dbReference>
<dbReference type="InterPro" id="IPR027417">
    <property type="entry name" value="P-loop_NTPase"/>
</dbReference>
<dbReference type="Pfam" id="PF11130">
    <property type="entry name" value="TraC_F_IV"/>
    <property type="match status" value="1"/>
</dbReference>
<protein>
    <submittedName>
        <fullName evidence="2">Type IV secretion system protein TraC</fullName>
    </submittedName>
</protein>
<name>A0ABX0REX9_9GAMM</name>
<feature type="domain" description="TraG P-loop" evidence="1">
    <location>
        <begin position="470"/>
        <end position="740"/>
    </location>
</feature>
<gene>
    <name evidence="2" type="primary">traC</name>
    <name evidence="2" type="ORF">F3J40_20260</name>
</gene>